<feature type="domain" description="PUM-HD" evidence="5">
    <location>
        <begin position="380"/>
        <end position="726"/>
    </location>
</feature>
<feature type="compositionally biased region" description="Basic and acidic residues" evidence="4">
    <location>
        <begin position="299"/>
        <end position="312"/>
    </location>
</feature>
<dbReference type="CDD" id="cd07920">
    <property type="entry name" value="Pumilio"/>
    <property type="match status" value="1"/>
</dbReference>
<feature type="repeat" description="Pumilio" evidence="3">
    <location>
        <begin position="617"/>
        <end position="653"/>
    </location>
</feature>
<dbReference type="PROSITE" id="PS50303">
    <property type="entry name" value="PUM_HD"/>
    <property type="match status" value="1"/>
</dbReference>
<feature type="region of interest" description="Disordered" evidence="4">
    <location>
        <begin position="261"/>
        <end position="317"/>
    </location>
</feature>
<evidence type="ECO:0000256" key="1">
    <source>
        <dbReference type="ARBA" id="ARBA00022737"/>
    </source>
</evidence>
<organism evidence="6 7">
    <name type="scientific">Fusarium torulosum</name>
    <dbReference type="NCBI Taxonomy" id="33205"/>
    <lineage>
        <taxon>Eukaryota</taxon>
        <taxon>Fungi</taxon>
        <taxon>Dikarya</taxon>
        <taxon>Ascomycota</taxon>
        <taxon>Pezizomycotina</taxon>
        <taxon>Sordariomycetes</taxon>
        <taxon>Hypocreomycetidae</taxon>
        <taxon>Hypocreales</taxon>
        <taxon>Nectriaceae</taxon>
        <taxon>Fusarium</taxon>
    </lineage>
</organism>
<evidence type="ECO:0000256" key="2">
    <source>
        <dbReference type="ARBA" id="ARBA00024893"/>
    </source>
</evidence>
<dbReference type="SMART" id="SM00025">
    <property type="entry name" value="Pumilio"/>
    <property type="match status" value="8"/>
</dbReference>
<feature type="repeat" description="Pumilio" evidence="3">
    <location>
        <begin position="474"/>
        <end position="509"/>
    </location>
</feature>
<feature type="region of interest" description="Disordered" evidence="4">
    <location>
        <begin position="1"/>
        <end position="105"/>
    </location>
</feature>
<feature type="region of interest" description="Disordered" evidence="4">
    <location>
        <begin position="229"/>
        <end position="249"/>
    </location>
</feature>
<protein>
    <recommendedName>
        <fullName evidence="5">PUM-HD domain-containing protein</fullName>
    </recommendedName>
</protein>
<comment type="caution">
    <text evidence="6">The sequence shown here is derived from an EMBL/GenBank/DDBJ whole genome shotgun (WGS) entry which is preliminary data.</text>
</comment>
<dbReference type="EMBL" id="ONZP01000098">
    <property type="protein sequence ID" value="SPJ73601.1"/>
    <property type="molecule type" value="Genomic_DNA"/>
</dbReference>
<dbReference type="Gene3D" id="1.25.10.10">
    <property type="entry name" value="Leucine-rich Repeat Variant"/>
    <property type="match status" value="1"/>
</dbReference>
<keyword evidence="7" id="KW-1185">Reference proteome</keyword>
<comment type="function">
    <text evidence="2">RNA-binding nucleolar protein required for pre-rRNA processing. Involved in production of 18S rRNA and assembly of small ribosomal subunit.</text>
</comment>
<feature type="region of interest" description="Disordered" evidence="4">
    <location>
        <begin position="749"/>
        <end position="793"/>
    </location>
</feature>
<proteinExistence type="predicted"/>
<sequence length="793" mass="88667">MPSKTGHNQRQQLNPAPHHIMAPGSHSRVQSASMHSLNANSEPASDVWNLNTTRPLNLRDNGDRSNAYMPFNPTANNRPLWNTNTVSQSPSSSPSRTRNVLANNDSDYAQMTGGISQLRMSNLPTTYNNVYNTPGNCDNFVNSTSVFSSYRNHRPTSSRHSQSQSQSQSQSSPPFSAAHAASNSTQSQRATQSYMSPYQVNNQAYSFNNTQGIDDSSSQFTDRLSMPLESRPFQFNPGSQPWNNDGSVHRSLELPSQITSQYQPISRGSIDRGTSNQAEQGSSSRLHTTSSNDWNRSLAGRDARPFNEERRMPNQQVTQHYPAYYANQFSVYPEHMLPYASGADARLVHQLASTQQLASLYGNYAPGVPNLHQENEQTTRANAFIQEIVPRIKGNKSIDLNQLYEFIVACSGHPDVSRFIQNKLESANSAEKEKIFNGIGDDAVALMKDVYGNYVMQKLLEHGSQAQKARLCNYMRGHMFELSKNMYGCRVVQKAVDLLLVAQLVELFEELREHIEEVMVHTNGNHVIQRAVHAIPQQHIGFIFEFCLDNVVKLSQDQNGCRVVQRVLEKCTEDERARILNTLRPKWESLIQHSWGNYVVQHVLEHRGPEEKLPIIELVKSNLVRFSKQKLASNVVEACIRFCTNEQRREILQIFLTPGADGTDTLLDVAGDQYGNYVIMRLDKKLGEHSPPENQLLLDELRPRYEKLRTANNVMPKVLSTLGRVVEDASQPQNGAGRLQVEVDSAAPTPVLTNETNSPQSDGPLSANASAIGVPSVDMKSSTTPLQVQDHEA</sequence>
<dbReference type="GO" id="GO:0000288">
    <property type="term" value="P:nuclear-transcribed mRNA catabolic process, deadenylation-dependent decay"/>
    <property type="evidence" value="ECO:0007669"/>
    <property type="project" value="TreeGrafter"/>
</dbReference>
<dbReference type="InterPro" id="IPR033133">
    <property type="entry name" value="PUM-HD"/>
</dbReference>
<dbReference type="InterPro" id="IPR033712">
    <property type="entry name" value="Pumilio_RNA-bd"/>
</dbReference>
<feature type="region of interest" description="Disordered" evidence="4">
    <location>
        <begin position="149"/>
        <end position="192"/>
    </location>
</feature>
<feature type="repeat" description="Pumilio" evidence="3">
    <location>
        <begin position="438"/>
        <end position="473"/>
    </location>
</feature>
<name>A0AAE8M3D6_9HYPO</name>
<feature type="compositionally biased region" description="Polar residues" evidence="4">
    <location>
        <begin position="261"/>
        <end position="295"/>
    </location>
</feature>
<keyword evidence="1" id="KW-0677">Repeat</keyword>
<dbReference type="InterPro" id="IPR001313">
    <property type="entry name" value="Pumilio_RNA-bd_rpt"/>
</dbReference>
<evidence type="ECO:0000256" key="3">
    <source>
        <dbReference type="PROSITE-ProRule" id="PRU00317"/>
    </source>
</evidence>
<evidence type="ECO:0000313" key="7">
    <source>
        <dbReference type="Proteomes" id="UP001187734"/>
    </source>
</evidence>
<feature type="compositionally biased region" description="Polar residues" evidence="4">
    <location>
        <begin position="751"/>
        <end position="769"/>
    </location>
</feature>
<dbReference type="GO" id="GO:0003730">
    <property type="term" value="F:mRNA 3'-UTR binding"/>
    <property type="evidence" value="ECO:0007669"/>
    <property type="project" value="TreeGrafter"/>
</dbReference>
<dbReference type="PANTHER" id="PTHR12537">
    <property type="entry name" value="RNA BINDING PROTEIN PUMILIO-RELATED"/>
    <property type="match status" value="1"/>
</dbReference>
<dbReference type="Proteomes" id="UP001187734">
    <property type="component" value="Unassembled WGS sequence"/>
</dbReference>
<reference evidence="6" key="1">
    <citation type="submission" date="2018-03" db="EMBL/GenBank/DDBJ databases">
        <authorList>
            <person name="Guldener U."/>
        </authorList>
    </citation>
    <scope>NUCLEOTIDE SEQUENCE</scope>
</reference>
<evidence type="ECO:0000259" key="5">
    <source>
        <dbReference type="PROSITE" id="PS50303"/>
    </source>
</evidence>
<feature type="compositionally biased region" description="Polar residues" evidence="4">
    <location>
        <begin position="27"/>
        <end position="55"/>
    </location>
</feature>
<feature type="compositionally biased region" description="Polar residues" evidence="4">
    <location>
        <begin position="96"/>
        <end position="105"/>
    </location>
</feature>
<dbReference type="GO" id="GO:0005737">
    <property type="term" value="C:cytoplasm"/>
    <property type="evidence" value="ECO:0007669"/>
    <property type="project" value="TreeGrafter"/>
</dbReference>
<feature type="compositionally biased region" description="Low complexity" evidence="4">
    <location>
        <begin position="158"/>
        <end position="184"/>
    </location>
</feature>
<dbReference type="InterPro" id="IPR011989">
    <property type="entry name" value="ARM-like"/>
</dbReference>
<feature type="compositionally biased region" description="Polar residues" evidence="4">
    <location>
        <begin position="73"/>
        <end position="86"/>
    </location>
</feature>
<dbReference type="InterPro" id="IPR016024">
    <property type="entry name" value="ARM-type_fold"/>
</dbReference>
<dbReference type="PANTHER" id="PTHR12537:SF12">
    <property type="entry name" value="MATERNAL PROTEIN PUMILIO"/>
    <property type="match status" value="1"/>
</dbReference>
<dbReference type="PROSITE" id="PS50302">
    <property type="entry name" value="PUM"/>
    <property type="match status" value="4"/>
</dbReference>
<feature type="repeat" description="Pumilio" evidence="3">
    <location>
        <begin position="545"/>
        <end position="581"/>
    </location>
</feature>
<evidence type="ECO:0000256" key="4">
    <source>
        <dbReference type="SAM" id="MobiDB-lite"/>
    </source>
</evidence>
<gene>
    <name evidence="6" type="ORF">FTOL_03331</name>
</gene>
<feature type="compositionally biased region" description="Polar residues" evidence="4">
    <location>
        <begin position="236"/>
        <end position="246"/>
    </location>
</feature>
<evidence type="ECO:0000313" key="6">
    <source>
        <dbReference type="EMBL" id="SPJ73601.1"/>
    </source>
</evidence>
<dbReference type="SUPFAM" id="SSF48371">
    <property type="entry name" value="ARM repeat"/>
    <property type="match status" value="1"/>
</dbReference>
<feature type="compositionally biased region" description="Polar residues" evidence="4">
    <location>
        <begin position="1"/>
        <end position="14"/>
    </location>
</feature>
<accession>A0AAE8M3D6</accession>
<dbReference type="Pfam" id="PF00806">
    <property type="entry name" value="PUF"/>
    <property type="match status" value="8"/>
</dbReference>
<dbReference type="AlphaFoldDB" id="A0AAE8M3D6"/>